<dbReference type="Proteomes" id="UP000799324">
    <property type="component" value="Unassembled WGS sequence"/>
</dbReference>
<dbReference type="PANTHER" id="PTHR12302">
    <property type="entry name" value="EBNA2 BINDING PROTEIN P100"/>
    <property type="match status" value="1"/>
</dbReference>
<dbReference type="PANTHER" id="PTHR12302:SF2">
    <property type="entry name" value="STAPHYLOCOCCAL NUCLEASE DOMAIN-CONTAINING PROTEIN 1"/>
    <property type="match status" value="1"/>
</dbReference>
<dbReference type="CDD" id="cd00175">
    <property type="entry name" value="SNc"/>
    <property type="match status" value="2"/>
</dbReference>
<feature type="region of interest" description="Disordered" evidence="8">
    <location>
        <begin position="296"/>
        <end position="323"/>
    </location>
</feature>
<evidence type="ECO:0000259" key="9">
    <source>
        <dbReference type="PROSITE" id="PS50304"/>
    </source>
</evidence>
<evidence type="ECO:0000313" key="12">
    <source>
        <dbReference type="Proteomes" id="UP000799324"/>
    </source>
</evidence>
<name>A0A6A6T988_9PLEO</name>
<feature type="region of interest" description="Disordered" evidence="8">
    <location>
        <begin position="345"/>
        <end position="366"/>
    </location>
</feature>
<dbReference type="FunFam" id="2.40.50.90:FF:000010">
    <property type="entry name" value="Ribonuclease"/>
    <property type="match status" value="1"/>
</dbReference>
<dbReference type="Pfam" id="PF00567">
    <property type="entry name" value="TUDOR"/>
    <property type="match status" value="1"/>
</dbReference>
<dbReference type="EMBL" id="MU004336">
    <property type="protein sequence ID" value="KAF2656406.1"/>
    <property type="molecule type" value="Genomic_DNA"/>
</dbReference>
<dbReference type="SMART" id="SM00333">
    <property type="entry name" value="TUDOR"/>
    <property type="match status" value="1"/>
</dbReference>
<evidence type="ECO:0000259" key="10">
    <source>
        <dbReference type="PROSITE" id="PS50830"/>
    </source>
</evidence>
<dbReference type="GO" id="GO:0006402">
    <property type="term" value="P:mRNA catabolic process"/>
    <property type="evidence" value="ECO:0007669"/>
    <property type="project" value="UniProtKB-UniRule"/>
</dbReference>
<evidence type="ECO:0000256" key="5">
    <source>
        <dbReference type="ARBA" id="ARBA00022553"/>
    </source>
</evidence>
<dbReference type="InterPro" id="IPR016071">
    <property type="entry name" value="Staphylococal_nuclease_OB-fold"/>
</dbReference>
<feature type="domain" description="TNase-like" evidence="10">
    <location>
        <begin position="319"/>
        <end position="456"/>
    </location>
</feature>
<dbReference type="PROSITE" id="PS50304">
    <property type="entry name" value="TUDOR"/>
    <property type="match status" value="1"/>
</dbReference>
<feature type="domain" description="Tudor" evidence="9">
    <location>
        <begin position="700"/>
        <end position="760"/>
    </location>
</feature>
<keyword evidence="4 7" id="KW-0963">Cytoplasm</keyword>
<evidence type="ECO:0000256" key="2">
    <source>
        <dbReference type="ARBA" id="ARBA00013404"/>
    </source>
</evidence>
<proteinExistence type="predicted"/>
<keyword evidence="5" id="KW-0597">Phosphoprotein</keyword>
<dbReference type="FunFam" id="2.40.50.90:FF:000001">
    <property type="entry name" value="Staphylococcal nuclease domain-containing protein"/>
    <property type="match status" value="1"/>
</dbReference>
<dbReference type="Pfam" id="PF00565">
    <property type="entry name" value="SNase"/>
    <property type="match status" value="4"/>
</dbReference>
<feature type="domain" description="TNase-like" evidence="10">
    <location>
        <begin position="485"/>
        <end position="618"/>
    </location>
</feature>
<dbReference type="SUPFAM" id="SSF50199">
    <property type="entry name" value="Staphylococcal nuclease"/>
    <property type="match status" value="5"/>
</dbReference>
<feature type="domain" description="TNase-like" evidence="10">
    <location>
        <begin position="166"/>
        <end position="309"/>
    </location>
</feature>
<gene>
    <name evidence="11" type="ORF">K491DRAFT_376850</name>
</gene>
<keyword evidence="6" id="KW-0677">Repeat</keyword>
<organism evidence="11 12">
    <name type="scientific">Lophiostoma macrostomum CBS 122681</name>
    <dbReference type="NCBI Taxonomy" id="1314788"/>
    <lineage>
        <taxon>Eukaryota</taxon>
        <taxon>Fungi</taxon>
        <taxon>Dikarya</taxon>
        <taxon>Ascomycota</taxon>
        <taxon>Pezizomycotina</taxon>
        <taxon>Dothideomycetes</taxon>
        <taxon>Pleosporomycetidae</taxon>
        <taxon>Pleosporales</taxon>
        <taxon>Lophiostomataceae</taxon>
        <taxon>Lophiostoma</taxon>
    </lineage>
</organism>
<dbReference type="InterPro" id="IPR016685">
    <property type="entry name" value="Silence_cplx_Nase-comp_TudorSN"/>
</dbReference>
<dbReference type="GO" id="GO:0031332">
    <property type="term" value="C:RNAi effector complex"/>
    <property type="evidence" value="ECO:0007669"/>
    <property type="project" value="InterPro"/>
</dbReference>
<reference evidence="11" key="1">
    <citation type="journal article" date="2020" name="Stud. Mycol.">
        <title>101 Dothideomycetes genomes: a test case for predicting lifestyles and emergence of pathogens.</title>
        <authorList>
            <person name="Haridas S."/>
            <person name="Albert R."/>
            <person name="Binder M."/>
            <person name="Bloem J."/>
            <person name="Labutti K."/>
            <person name="Salamov A."/>
            <person name="Andreopoulos B."/>
            <person name="Baker S."/>
            <person name="Barry K."/>
            <person name="Bills G."/>
            <person name="Bluhm B."/>
            <person name="Cannon C."/>
            <person name="Castanera R."/>
            <person name="Culley D."/>
            <person name="Daum C."/>
            <person name="Ezra D."/>
            <person name="Gonzalez J."/>
            <person name="Henrissat B."/>
            <person name="Kuo A."/>
            <person name="Liang C."/>
            <person name="Lipzen A."/>
            <person name="Lutzoni F."/>
            <person name="Magnuson J."/>
            <person name="Mondo S."/>
            <person name="Nolan M."/>
            <person name="Ohm R."/>
            <person name="Pangilinan J."/>
            <person name="Park H.-J."/>
            <person name="Ramirez L."/>
            <person name="Alfaro M."/>
            <person name="Sun H."/>
            <person name="Tritt A."/>
            <person name="Yoshinaga Y."/>
            <person name="Zwiers L.-H."/>
            <person name="Turgeon B."/>
            <person name="Goodwin S."/>
            <person name="Spatafora J."/>
            <person name="Crous P."/>
            <person name="Grigoriev I."/>
        </authorList>
    </citation>
    <scope>NUCLEOTIDE SEQUENCE</scope>
    <source>
        <strain evidence="11">CBS 122681</strain>
    </source>
</reference>
<dbReference type="OrthoDB" id="10023235at2759"/>
<dbReference type="PROSITE" id="PS50830">
    <property type="entry name" value="TNASE_3"/>
    <property type="match status" value="4"/>
</dbReference>
<dbReference type="GO" id="GO:0005634">
    <property type="term" value="C:nucleus"/>
    <property type="evidence" value="ECO:0007669"/>
    <property type="project" value="TreeGrafter"/>
</dbReference>
<dbReference type="FunFam" id="2.40.50.90:FF:000030">
    <property type="entry name" value="Transcription factor (Snd1/p100), putative"/>
    <property type="match status" value="1"/>
</dbReference>
<accession>A0A6A6T988</accession>
<dbReference type="GO" id="GO:0031047">
    <property type="term" value="P:regulatory ncRNA-mediated gene silencing"/>
    <property type="evidence" value="ECO:0007669"/>
    <property type="project" value="UniProtKB-UniRule"/>
</dbReference>
<feature type="compositionally biased region" description="Low complexity" evidence="8">
    <location>
        <begin position="630"/>
        <end position="644"/>
    </location>
</feature>
<keyword evidence="12" id="KW-1185">Reference proteome</keyword>
<dbReference type="AlphaFoldDB" id="A0A6A6T988"/>
<protein>
    <recommendedName>
        <fullName evidence="2">Probable endonuclease LCL3</fullName>
    </recommendedName>
    <alternativeName>
        <fullName evidence="3">Probable endonuclease lcl3</fullName>
    </alternativeName>
</protein>
<dbReference type="GO" id="GO:0003723">
    <property type="term" value="F:RNA binding"/>
    <property type="evidence" value="ECO:0007669"/>
    <property type="project" value="UniProtKB-UniRule"/>
</dbReference>
<dbReference type="GO" id="GO:0005829">
    <property type="term" value="C:cytosol"/>
    <property type="evidence" value="ECO:0007669"/>
    <property type="project" value="UniProtKB-UniRule"/>
</dbReference>
<dbReference type="InterPro" id="IPR002999">
    <property type="entry name" value="Tudor"/>
</dbReference>
<dbReference type="GO" id="GO:0004518">
    <property type="term" value="F:nuclease activity"/>
    <property type="evidence" value="ECO:0007669"/>
    <property type="project" value="TreeGrafter"/>
</dbReference>
<dbReference type="Gene3D" id="2.30.30.140">
    <property type="match status" value="1"/>
</dbReference>
<dbReference type="PIRSF" id="PIRSF017179">
    <property type="entry name" value="RISC-Tudor-SN"/>
    <property type="match status" value="1"/>
</dbReference>
<evidence type="ECO:0000256" key="3">
    <source>
        <dbReference type="ARBA" id="ARBA00014651"/>
    </source>
</evidence>
<feature type="domain" description="TNase-like" evidence="10">
    <location>
        <begin position="2"/>
        <end position="142"/>
    </location>
</feature>
<feature type="region of interest" description="Disordered" evidence="8">
    <location>
        <begin position="617"/>
        <end position="646"/>
    </location>
</feature>
<dbReference type="SMART" id="SM00318">
    <property type="entry name" value="SNc"/>
    <property type="match status" value="4"/>
</dbReference>
<feature type="compositionally biased region" description="Polar residues" evidence="8">
    <location>
        <begin position="310"/>
        <end position="319"/>
    </location>
</feature>
<evidence type="ECO:0000256" key="8">
    <source>
        <dbReference type="SAM" id="MobiDB-lite"/>
    </source>
</evidence>
<dbReference type="FunFam" id="2.30.30.140:FF:000018">
    <property type="entry name" value="Serine/threonine-protein kinase 31"/>
    <property type="match status" value="1"/>
</dbReference>
<evidence type="ECO:0000256" key="4">
    <source>
        <dbReference type="ARBA" id="ARBA00022490"/>
    </source>
</evidence>
<comment type="subcellular location">
    <subcellularLocation>
        <location evidence="1 7">Cytoplasm</location>
    </subcellularLocation>
</comment>
<evidence type="ECO:0000256" key="7">
    <source>
        <dbReference type="PIRNR" id="PIRNR017179"/>
    </source>
</evidence>
<dbReference type="SUPFAM" id="SSF63748">
    <property type="entry name" value="Tudor/PWWP/MBT"/>
    <property type="match status" value="1"/>
</dbReference>
<dbReference type="InterPro" id="IPR035437">
    <property type="entry name" value="SNase_OB-fold_sf"/>
</dbReference>
<evidence type="ECO:0000313" key="11">
    <source>
        <dbReference type="EMBL" id="KAF2656406.1"/>
    </source>
</evidence>
<evidence type="ECO:0000256" key="1">
    <source>
        <dbReference type="ARBA" id="ARBA00004496"/>
    </source>
</evidence>
<evidence type="ECO:0000256" key="6">
    <source>
        <dbReference type="ARBA" id="ARBA00022737"/>
    </source>
</evidence>
<dbReference type="FunFam" id="2.40.50.90:FF:000019">
    <property type="entry name" value="Transcription factor (Snd1/p100), putative"/>
    <property type="match status" value="1"/>
</dbReference>
<dbReference type="Gene3D" id="2.40.50.90">
    <property type="match status" value="5"/>
</dbReference>
<sequence length="884" mass="98155">MSTLEAKVKSVLSGDTVVLHNINNPKQERTLSLAFVTAPRMRREGDEPFAFDSRDFLRRLLVGKVVHFRVLYKIPTGANREYGVISLPNKTQLPELAVAEGWAKLRDDAGRKDDSDESAQMVEKLQVLEARAKADSKGLWQESGGRIETTSELSDPKQFIETHKGKDINAIVEKVLSGDRLIVRLLISSTEHVQTMILLAGIRAPSTKRTNASDGKEQPAEPFGEEAQQFVELRMLQRNVVINVLGVSPNGQIVANVKHPVNGNIAPFLLKSGLARCTDHHTTLLGQEMGTLRQAEKAAKDSRQGVFQGHVSQKTSAGSESEAVVSRIQSADTLFLRNKAGQERRINLSSVRQPKPSDPKQSPWGPEAKEFLRKKLIGKHVKFNIDGKRAATEGYDEREMATVSFQGKNVGLLLVENGLASVIRHRQEDTDRSSIYDDLLLAEQTAQEAQKGLWSAKAPTAKQYVDYSESLEKAKRQLTLLSRQRKVPAVVDFVKSGSRFTVLVPRENAKLTFVLSGIRAPRSARNPTDKAEPWGQEAHDFANKRCQQRDVEIDVEDCDKVGGFIGTLYVNRENFAKVLLEEGLASVHGYSAEKSGNANELFAAEKKAKDARKGIWTDWDPSQEEEEDTTAAATEANGTNGDAAAPRRKDYRDVVITHIDDSGKLKLQQIGTGTAALTELMNAFRSFHLNPSNATSLPNPPKAGDFVAAKFTADDEWYRARIRRNDREAKKAEVVYIDYGNSELLPWSRLRPLSQAQFSPTSKLKPQALDAQLSFLQLPSNAEYLADAVHFISQITADRQLVANVDQVEKDGSLWVTLFDPKESKTGEQSLNAEVMAEGLAMVPRKLRGWERGAAEVEALKKKMEGAKLERRGMWEYGDLTEDD</sequence>